<name>A0A858BV67_9FIRM</name>
<sequence>MKIESSVVAMNSAREYESIEFTRIKSSEVKWEQGESEGSQDKLTKEDALAQALSQTKKLLSDENPSGPSESANAGNGNTILAAGKTTSSPFSVPDREDLKLTLLRKMLDMLLGSRHSTSSYSALSVQQAQASAQSFSLNLTSSPTPIKPLSGSWVRNVEAVHFLSEKESTVFSTVGVAKTQDGRELTFNLDLEMSRSFMQYSSIEWSEQVVMKDPLVINLNSNPASLSDQKFCFDIDSDGKEDNISYLNKDSGYLALDKNGDGKINNGKELFGANTGNGFAELSSYDLDKNGWIDENDEIFNKLKIWIKSDDGTDKMITLKDADIGAIYLGSTETDFLLRSGNTGQVNGQIVRTGVYLKNSTGEASTAQQIDVSV</sequence>
<dbReference type="EMBL" id="CP048649">
    <property type="protein sequence ID" value="QIB68664.1"/>
    <property type="molecule type" value="Genomic_DNA"/>
</dbReference>
<organism evidence="2 3">
    <name type="scientific">Aminipila butyrica</name>
    <dbReference type="NCBI Taxonomy" id="433296"/>
    <lineage>
        <taxon>Bacteria</taxon>
        <taxon>Bacillati</taxon>
        <taxon>Bacillota</taxon>
        <taxon>Clostridia</taxon>
        <taxon>Peptostreptococcales</taxon>
        <taxon>Anaerovoracaceae</taxon>
        <taxon>Aminipila</taxon>
    </lineage>
</organism>
<dbReference type="PANTHER" id="PTHR39431:SF1">
    <property type="entry name" value="FRPA_C-RELATED PROTEIN"/>
    <property type="match status" value="1"/>
</dbReference>
<dbReference type="Proteomes" id="UP000466848">
    <property type="component" value="Chromosome"/>
</dbReference>
<feature type="compositionally biased region" description="Polar residues" evidence="1">
    <location>
        <begin position="56"/>
        <end position="91"/>
    </location>
</feature>
<dbReference type="RefSeq" id="WP_163065527.1">
    <property type="nucleotide sequence ID" value="NZ_CP048649.1"/>
</dbReference>
<evidence type="ECO:0000313" key="2">
    <source>
        <dbReference type="EMBL" id="QIB68664.1"/>
    </source>
</evidence>
<gene>
    <name evidence="2" type="ORF">Ami103574_04715</name>
</gene>
<accession>A0A858BV67</accession>
<evidence type="ECO:0000313" key="3">
    <source>
        <dbReference type="Proteomes" id="UP000466848"/>
    </source>
</evidence>
<reference evidence="2 3" key="1">
    <citation type="submission" date="2020-02" db="EMBL/GenBank/DDBJ databases">
        <authorList>
            <person name="Kim Y.B."/>
            <person name="Roh S.W."/>
        </authorList>
    </citation>
    <scope>NUCLEOTIDE SEQUENCE [LARGE SCALE GENOMIC DNA]</scope>
    <source>
        <strain evidence="2 3">DSM 103574</strain>
    </source>
</reference>
<keyword evidence="3" id="KW-1185">Reference proteome</keyword>
<proteinExistence type="predicted"/>
<dbReference type="KEGG" id="abut:Ami103574_04715"/>
<evidence type="ECO:0008006" key="4">
    <source>
        <dbReference type="Google" id="ProtNLM"/>
    </source>
</evidence>
<evidence type="ECO:0000256" key="1">
    <source>
        <dbReference type="SAM" id="MobiDB-lite"/>
    </source>
</evidence>
<dbReference type="PANTHER" id="PTHR39431">
    <property type="entry name" value="FRPA/C-RELATED PROTEIN"/>
    <property type="match status" value="1"/>
</dbReference>
<protein>
    <recommendedName>
        <fullName evidence="4">VCBS repeat-containing protein</fullName>
    </recommendedName>
</protein>
<dbReference type="AlphaFoldDB" id="A0A858BV67"/>
<feature type="region of interest" description="Disordered" evidence="1">
    <location>
        <begin position="56"/>
        <end position="92"/>
    </location>
</feature>